<dbReference type="Proteomes" id="UP000663814">
    <property type="component" value="Unassembled WGS sequence"/>
</dbReference>
<evidence type="ECO:0008006" key="3">
    <source>
        <dbReference type="Google" id="ProtNLM"/>
    </source>
</evidence>
<comment type="caution">
    <text evidence="1">The sequence shown here is derived from an EMBL/GenBank/DDBJ whole genome shotgun (WGS) entry which is preliminary data.</text>
</comment>
<sequence length="129" mass="14463">MKKTMLKLDSSQLANISKQLYATRMREYLNSVFAESVEVADSELEAAILALTDRASLYNITAESDLAAYITCAWLMGKDFDDKFDAARNLLDDTALSGLEKAEGLWLFIEQSFAVLAEDEPELLKLEQE</sequence>
<proteinExistence type="predicted"/>
<reference evidence="1 2" key="1">
    <citation type="submission" date="2021-08" db="EMBL/GenBank/DDBJ databases">
        <title>Rheinheimera aquimaris sp. nov., isolated from seawater of the East Sea in Korea.</title>
        <authorList>
            <person name="Kim K.H."/>
            <person name="Wenting R."/>
            <person name="Kim K.R."/>
            <person name="Jeon C.O."/>
        </authorList>
    </citation>
    <scope>NUCLEOTIDE SEQUENCE [LARGE SCALE GENOMIC DNA]</scope>
    <source>
        <strain evidence="1 2">MA-13</strain>
    </source>
</reference>
<gene>
    <name evidence="1" type="ORF">I4W93_017655</name>
</gene>
<dbReference type="EMBL" id="JAERPS020000007">
    <property type="protein sequence ID" value="MBZ9613423.1"/>
    <property type="molecule type" value="Genomic_DNA"/>
</dbReference>
<protein>
    <recommendedName>
        <fullName evidence="3">DUF3775 domain-containing protein</fullName>
    </recommendedName>
</protein>
<accession>A0ABS7XFJ1</accession>
<keyword evidence="2" id="KW-1185">Reference proteome</keyword>
<evidence type="ECO:0000313" key="1">
    <source>
        <dbReference type="EMBL" id="MBZ9613423.1"/>
    </source>
</evidence>
<dbReference type="RefSeq" id="WP_205312142.1">
    <property type="nucleotide sequence ID" value="NZ_JAERPS020000007.1"/>
</dbReference>
<evidence type="ECO:0000313" key="2">
    <source>
        <dbReference type="Proteomes" id="UP000663814"/>
    </source>
</evidence>
<organism evidence="1 2">
    <name type="scientific">Rheinheimera maricola</name>
    <dbReference type="NCBI Taxonomy" id="2793282"/>
    <lineage>
        <taxon>Bacteria</taxon>
        <taxon>Pseudomonadati</taxon>
        <taxon>Pseudomonadota</taxon>
        <taxon>Gammaproteobacteria</taxon>
        <taxon>Chromatiales</taxon>
        <taxon>Chromatiaceae</taxon>
        <taxon>Rheinheimera</taxon>
    </lineage>
</organism>
<name>A0ABS7XFJ1_9GAMM</name>